<protein>
    <recommendedName>
        <fullName evidence="1">Rhodanese domain-containing protein</fullName>
    </recommendedName>
</protein>
<dbReference type="EMBL" id="QGKX02001521">
    <property type="protein sequence ID" value="KAF3515159.1"/>
    <property type="molecule type" value="Genomic_DNA"/>
</dbReference>
<gene>
    <name evidence="2" type="ORF">F2Q69_00002017</name>
</gene>
<evidence type="ECO:0000313" key="2">
    <source>
        <dbReference type="EMBL" id="KAF3515159.1"/>
    </source>
</evidence>
<dbReference type="PANTHER" id="PTHR43268:SF3">
    <property type="entry name" value="RHODANESE-LIKE DOMAIN-CONTAINING PROTEIN 7-RELATED"/>
    <property type="match status" value="1"/>
</dbReference>
<dbReference type="InterPro" id="IPR036873">
    <property type="entry name" value="Rhodanese-like_dom_sf"/>
</dbReference>
<sequence>MLAFIQRDVRLNGLRKVETPVVIDVRNTYETRIGKFKGAVDPRTTAFRHFP</sequence>
<proteinExistence type="predicted"/>
<feature type="domain" description="Rhodanese" evidence="1">
    <location>
        <begin position="16"/>
        <end position="40"/>
    </location>
</feature>
<dbReference type="Gene3D" id="3.40.250.10">
    <property type="entry name" value="Rhodanese-like domain"/>
    <property type="match status" value="1"/>
</dbReference>
<accession>A0A8S9PIA3</accession>
<organism evidence="2 3">
    <name type="scientific">Brassica cretica</name>
    <name type="common">Mustard</name>
    <dbReference type="NCBI Taxonomy" id="69181"/>
    <lineage>
        <taxon>Eukaryota</taxon>
        <taxon>Viridiplantae</taxon>
        <taxon>Streptophyta</taxon>
        <taxon>Embryophyta</taxon>
        <taxon>Tracheophyta</taxon>
        <taxon>Spermatophyta</taxon>
        <taxon>Magnoliopsida</taxon>
        <taxon>eudicotyledons</taxon>
        <taxon>Gunneridae</taxon>
        <taxon>Pentapetalae</taxon>
        <taxon>rosids</taxon>
        <taxon>malvids</taxon>
        <taxon>Brassicales</taxon>
        <taxon>Brassicaceae</taxon>
        <taxon>Brassiceae</taxon>
        <taxon>Brassica</taxon>
    </lineage>
</organism>
<dbReference type="Proteomes" id="UP000712600">
    <property type="component" value="Unassembled WGS sequence"/>
</dbReference>
<dbReference type="AlphaFoldDB" id="A0A8S9PIA3"/>
<evidence type="ECO:0000313" key="3">
    <source>
        <dbReference type="Proteomes" id="UP000712600"/>
    </source>
</evidence>
<reference evidence="2" key="1">
    <citation type="submission" date="2019-12" db="EMBL/GenBank/DDBJ databases">
        <title>Genome sequencing and annotation of Brassica cretica.</title>
        <authorList>
            <person name="Studholme D.J."/>
            <person name="Sarris P."/>
        </authorList>
    </citation>
    <scope>NUCLEOTIDE SEQUENCE</scope>
    <source>
        <strain evidence="2">PFS-109/04</strain>
        <tissue evidence="2">Leaf</tissue>
    </source>
</reference>
<name>A0A8S9PIA3_BRACR</name>
<evidence type="ECO:0000259" key="1">
    <source>
        <dbReference type="PROSITE" id="PS50206"/>
    </source>
</evidence>
<comment type="caution">
    <text evidence="2">The sequence shown here is derived from an EMBL/GenBank/DDBJ whole genome shotgun (WGS) entry which is preliminary data.</text>
</comment>
<dbReference type="InterPro" id="IPR001763">
    <property type="entry name" value="Rhodanese-like_dom"/>
</dbReference>
<dbReference type="PROSITE" id="PS50206">
    <property type="entry name" value="RHODANESE_3"/>
    <property type="match status" value="1"/>
</dbReference>
<dbReference type="SUPFAM" id="SSF52821">
    <property type="entry name" value="Rhodanese/Cell cycle control phosphatase"/>
    <property type="match status" value="1"/>
</dbReference>
<dbReference type="PANTHER" id="PTHR43268">
    <property type="entry name" value="THIOSULFATE SULFURTRANSFERASE/RHODANESE-LIKE DOMAIN-CONTAINING PROTEIN 2"/>
    <property type="match status" value="1"/>
</dbReference>
<dbReference type="InterPro" id="IPR020936">
    <property type="entry name" value="TrhO"/>
</dbReference>